<dbReference type="OrthoDB" id="5600085at2759"/>
<feature type="compositionally biased region" description="Low complexity" evidence="1">
    <location>
        <begin position="140"/>
        <end position="170"/>
    </location>
</feature>
<dbReference type="PANTHER" id="PTHR28088:SF5">
    <property type="entry name" value="TRANSCRIPTIONAL ACTIVATOR HAA1-RELATED"/>
    <property type="match status" value="1"/>
</dbReference>
<dbReference type="AlphaFoldDB" id="A0A077WBG2"/>
<feature type="compositionally biased region" description="Low complexity" evidence="1">
    <location>
        <begin position="97"/>
        <end position="110"/>
    </location>
</feature>
<proteinExistence type="predicted"/>
<feature type="region of interest" description="Disordered" evidence="1">
    <location>
        <begin position="140"/>
        <end position="172"/>
    </location>
</feature>
<protein>
    <recommendedName>
        <fullName evidence="3">Copper-fist domain-containing protein</fullName>
    </recommendedName>
</protein>
<name>A0A077WBG2_9FUNG</name>
<evidence type="ECO:0000313" key="2">
    <source>
        <dbReference type="EMBL" id="CDS03488.1"/>
    </source>
</evidence>
<dbReference type="GO" id="GO:0045944">
    <property type="term" value="P:positive regulation of transcription by RNA polymerase II"/>
    <property type="evidence" value="ECO:0007669"/>
    <property type="project" value="TreeGrafter"/>
</dbReference>
<dbReference type="GO" id="GO:0000981">
    <property type="term" value="F:DNA-binding transcription factor activity, RNA polymerase II-specific"/>
    <property type="evidence" value="ECO:0007669"/>
    <property type="project" value="TreeGrafter"/>
</dbReference>
<evidence type="ECO:0000256" key="1">
    <source>
        <dbReference type="SAM" id="MobiDB-lite"/>
    </source>
</evidence>
<evidence type="ECO:0008006" key="3">
    <source>
        <dbReference type="Google" id="ProtNLM"/>
    </source>
</evidence>
<dbReference type="PANTHER" id="PTHR28088">
    <property type="entry name" value="TRANSCRIPTIONAL ACTIVATOR HAA1-RELATED"/>
    <property type="match status" value="1"/>
</dbReference>
<sequence>MAEEKSKCDRPLVEIKKKGRPATQCSRCRELRLVRQLHVKCDCNDTPVIRPRSIKKPTKEKAIHSNLRAIAPRPIRITLSEEEGMIDNSVAKPSCCSSPNTRASNNNNNIPPSPISTPPVAITTSCCSSSSSPSPPQSSSSCCSSTSSISSSSPQQQQPSTTTTTPSSSCGDSCCGTAPTIAKADSNKRVRLVTCRCGDSCACPGCDAHPSRAMRGSSDPYVNTNGDDHHNDPRRQLSIAAICSSTAESASLPPSSHTTTKQPIIDKPSSVLTESGVELCGCGCAQLLQDCSGCGFNDLCKSKQMYIP</sequence>
<dbReference type="EMBL" id="LK023313">
    <property type="protein sequence ID" value="CDS03488.1"/>
    <property type="molecule type" value="Genomic_DNA"/>
</dbReference>
<reference evidence="2" key="1">
    <citation type="journal article" date="2014" name="Genome Announc.">
        <title>De novo whole-genome sequence and genome annotation of Lichtheimia ramosa.</title>
        <authorList>
            <person name="Linde J."/>
            <person name="Schwartze V."/>
            <person name="Binder U."/>
            <person name="Lass-Florl C."/>
            <person name="Voigt K."/>
            <person name="Horn F."/>
        </authorList>
    </citation>
    <scope>NUCLEOTIDE SEQUENCE</scope>
    <source>
        <strain evidence="2">JMRC FSU:6197</strain>
    </source>
</reference>
<gene>
    <name evidence="2" type="ORF">LRAMOSA00890</name>
</gene>
<organism evidence="2">
    <name type="scientific">Lichtheimia ramosa</name>
    <dbReference type="NCBI Taxonomy" id="688394"/>
    <lineage>
        <taxon>Eukaryota</taxon>
        <taxon>Fungi</taxon>
        <taxon>Fungi incertae sedis</taxon>
        <taxon>Mucoromycota</taxon>
        <taxon>Mucoromycotina</taxon>
        <taxon>Mucoromycetes</taxon>
        <taxon>Mucorales</taxon>
        <taxon>Lichtheimiaceae</taxon>
        <taxon>Lichtheimia</taxon>
    </lineage>
</organism>
<dbReference type="GO" id="GO:0005507">
    <property type="term" value="F:copper ion binding"/>
    <property type="evidence" value="ECO:0007669"/>
    <property type="project" value="TreeGrafter"/>
</dbReference>
<dbReference type="GO" id="GO:0006879">
    <property type="term" value="P:intracellular iron ion homeostasis"/>
    <property type="evidence" value="ECO:0007669"/>
    <property type="project" value="TreeGrafter"/>
</dbReference>
<dbReference type="InterPro" id="IPR051763">
    <property type="entry name" value="Copper_Homeo_Regul"/>
</dbReference>
<dbReference type="GO" id="GO:0000978">
    <property type="term" value="F:RNA polymerase II cis-regulatory region sequence-specific DNA binding"/>
    <property type="evidence" value="ECO:0007669"/>
    <property type="project" value="TreeGrafter"/>
</dbReference>
<accession>A0A077WBG2</accession>
<dbReference type="GO" id="GO:0005634">
    <property type="term" value="C:nucleus"/>
    <property type="evidence" value="ECO:0007669"/>
    <property type="project" value="TreeGrafter"/>
</dbReference>
<feature type="region of interest" description="Disordered" evidence="1">
    <location>
        <begin position="92"/>
        <end position="115"/>
    </location>
</feature>
<dbReference type="GO" id="GO:0006878">
    <property type="term" value="P:intracellular copper ion homeostasis"/>
    <property type="evidence" value="ECO:0007669"/>
    <property type="project" value="TreeGrafter"/>
</dbReference>